<feature type="chain" id="PRO_5012381232" description="UrcA family protein" evidence="1">
    <location>
        <begin position="24"/>
        <end position="112"/>
    </location>
</feature>
<dbReference type="AlphaFoldDB" id="A0A2A2SK58"/>
<keyword evidence="3" id="KW-1185">Reference proteome</keyword>
<reference evidence="3" key="1">
    <citation type="submission" date="2017-09" db="EMBL/GenBank/DDBJ databases">
        <authorList>
            <person name="Feng G."/>
            <person name="Zhu H."/>
        </authorList>
    </citation>
    <scope>NUCLEOTIDE SEQUENCE [LARGE SCALE GENOMIC DNA]</scope>
    <source>
        <strain evidence="3">1PNM-20</strain>
    </source>
</reference>
<evidence type="ECO:0000313" key="2">
    <source>
        <dbReference type="EMBL" id="PAX09609.1"/>
    </source>
</evidence>
<dbReference type="NCBIfam" id="TIGR04433">
    <property type="entry name" value="UrcA_uranyl"/>
    <property type="match status" value="1"/>
</dbReference>
<dbReference type="EMBL" id="NSLI01000001">
    <property type="protein sequence ID" value="PAX09609.1"/>
    <property type="molecule type" value="Genomic_DNA"/>
</dbReference>
<keyword evidence="1" id="KW-0732">Signal</keyword>
<organism evidence="2 3">
    <name type="scientific">Sphingomonas lenta</name>
    <dbReference type="NCBI Taxonomy" id="1141887"/>
    <lineage>
        <taxon>Bacteria</taxon>
        <taxon>Pseudomonadati</taxon>
        <taxon>Pseudomonadota</taxon>
        <taxon>Alphaproteobacteria</taxon>
        <taxon>Sphingomonadales</taxon>
        <taxon>Sphingomonadaceae</taxon>
        <taxon>Sphingomonas</taxon>
    </lineage>
</organism>
<feature type="signal peptide" evidence="1">
    <location>
        <begin position="1"/>
        <end position="23"/>
    </location>
</feature>
<gene>
    <name evidence="2" type="ORF">CKY28_02380</name>
</gene>
<sequence length="112" mass="11519">MRASLIQALAIAAAVVAPTPALAASDVRTASVSHADLNLASAKGRAALERRVNGAIKRVCGAGQNRDLGSAMRELRCMADARTRARTDIAALERRAGVALAQNAAGMDLAAR</sequence>
<dbReference type="Proteomes" id="UP000218151">
    <property type="component" value="Unassembled WGS sequence"/>
</dbReference>
<proteinExistence type="predicted"/>
<accession>A0A2A2SK58</accession>
<dbReference type="InterPro" id="IPR030972">
    <property type="entry name" value="UrcA_uranyl"/>
</dbReference>
<comment type="caution">
    <text evidence="2">The sequence shown here is derived from an EMBL/GenBank/DDBJ whole genome shotgun (WGS) entry which is preliminary data.</text>
</comment>
<protein>
    <recommendedName>
        <fullName evidence="4">UrcA family protein</fullName>
    </recommendedName>
</protein>
<evidence type="ECO:0000313" key="3">
    <source>
        <dbReference type="Proteomes" id="UP000218151"/>
    </source>
</evidence>
<dbReference type="OrthoDB" id="7511162at2"/>
<dbReference type="RefSeq" id="WP_095996717.1">
    <property type="nucleotide sequence ID" value="NZ_NSLI01000001.1"/>
</dbReference>
<name>A0A2A2SK58_9SPHN</name>
<evidence type="ECO:0000256" key="1">
    <source>
        <dbReference type="SAM" id="SignalP"/>
    </source>
</evidence>
<evidence type="ECO:0008006" key="4">
    <source>
        <dbReference type="Google" id="ProtNLM"/>
    </source>
</evidence>